<accession>A0AA38GJM5</accession>
<organism evidence="1 2">
    <name type="scientific">Taxus chinensis</name>
    <name type="common">Chinese yew</name>
    <name type="synonym">Taxus wallichiana var. chinensis</name>
    <dbReference type="NCBI Taxonomy" id="29808"/>
    <lineage>
        <taxon>Eukaryota</taxon>
        <taxon>Viridiplantae</taxon>
        <taxon>Streptophyta</taxon>
        <taxon>Embryophyta</taxon>
        <taxon>Tracheophyta</taxon>
        <taxon>Spermatophyta</taxon>
        <taxon>Pinopsida</taxon>
        <taxon>Pinidae</taxon>
        <taxon>Conifers II</taxon>
        <taxon>Cupressales</taxon>
        <taxon>Taxaceae</taxon>
        <taxon>Taxus</taxon>
    </lineage>
</organism>
<dbReference type="AlphaFoldDB" id="A0AA38GJM5"/>
<evidence type="ECO:0000313" key="2">
    <source>
        <dbReference type="Proteomes" id="UP000824469"/>
    </source>
</evidence>
<proteinExistence type="predicted"/>
<protein>
    <submittedName>
        <fullName evidence="1">Uncharacterized protein</fullName>
    </submittedName>
</protein>
<sequence length="56" mass="6710">MEAYLTRVDTYPQTAQLNFLRYSPHKSRAQAVKAFKIYRRQDPWMPRLQSITPNPK</sequence>
<feature type="non-terminal residue" evidence="1">
    <location>
        <position position="56"/>
    </location>
</feature>
<gene>
    <name evidence="1" type="ORF">KI387_017824</name>
</gene>
<evidence type="ECO:0000313" key="1">
    <source>
        <dbReference type="EMBL" id="KAH9323185.1"/>
    </source>
</evidence>
<dbReference type="Proteomes" id="UP000824469">
    <property type="component" value="Unassembled WGS sequence"/>
</dbReference>
<comment type="caution">
    <text evidence="1">The sequence shown here is derived from an EMBL/GenBank/DDBJ whole genome shotgun (WGS) entry which is preliminary data.</text>
</comment>
<dbReference type="EMBL" id="JAHRHJ020000003">
    <property type="protein sequence ID" value="KAH9323185.1"/>
    <property type="molecule type" value="Genomic_DNA"/>
</dbReference>
<reference evidence="1 2" key="1">
    <citation type="journal article" date="2021" name="Nat. Plants">
        <title>The Taxus genome provides insights into paclitaxel biosynthesis.</title>
        <authorList>
            <person name="Xiong X."/>
            <person name="Gou J."/>
            <person name="Liao Q."/>
            <person name="Li Y."/>
            <person name="Zhou Q."/>
            <person name="Bi G."/>
            <person name="Li C."/>
            <person name="Du R."/>
            <person name="Wang X."/>
            <person name="Sun T."/>
            <person name="Guo L."/>
            <person name="Liang H."/>
            <person name="Lu P."/>
            <person name="Wu Y."/>
            <person name="Zhang Z."/>
            <person name="Ro D.K."/>
            <person name="Shang Y."/>
            <person name="Huang S."/>
            <person name="Yan J."/>
        </authorList>
    </citation>
    <scope>NUCLEOTIDE SEQUENCE [LARGE SCALE GENOMIC DNA]</scope>
    <source>
        <strain evidence="1">Ta-2019</strain>
    </source>
</reference>
<keyword evidence="2" id="KW-1185">Reference proteome</keyword>
<name>A0AA38GJM5_TAXCH</name>